<reference evidence="1" key="1">
    <citation type="submission" date="2024-01" db="EMBL/GenBank/DDBJ databases">
        <title>Bank of Algae and Cyanobacteria of the Azores (BACA) strain genomes.</title>
        <authorList>
            <person name="Luz R."/>
            <person name="Cordeiro R."/>
            <person name="Fonseca A."/>
            <person name="Goncalves V."/>
        </authorList>
    </citation>
    <scope>NUCLEOTIDE SEQUENCE</scope>
    <source>
        <strain evidence="1">BACA0141</strain>
    </source>
</reference>
<gene>
    <name evidence="1" type="ORF">V2H45_14370</name>
</gene>
<evidence type="ECO:0000313" key="2">
    <source>
        <dbReference type="Proteomes" id="UP001333818"/>
    </source>
</evidence>
<evidence type="ECO:0000313" key="1">
    <source>
        <dbReference type="EMBL" id="MEE3717922.1"/>
    </source>
</evidence>
<name>A0AAW9PTD7_9CYAN</name>
<protein>
    <submittedName>
        <fullName evidence="1">Uncharacterized protein</fullName>
    </submittedName>
</protein>
<sequence length="61" mass="6735">MTPETIKGKITAIATMRASLVQLSQQKNLGNLSIDVAQALEEIDDLLQEFKKTFPDCSINL</sequence>
<organism evidence="1 2">
    <name type="scientific">Tumidithrix elongata BACA0141</name>
    <dbReference type="NCBI Taxonomy" id="2716417"/>
    <lineage>
        <taxon>Bacteria</taxon>
        <taxon>Bacillati</taxon>
        <taxon>Cyanobacteriota</taxon>
        <taxon>Cyanophyceae</taxon>
        <taxon>Pseudanabaenales</taxon>
        <taxon>Pseudanabaenaceae</taxon>
        <taxon>Tumidithrix</taxon>
        <taxon>Tumidithrix elongata</taxon>
    </lineage>
</organism>
<dbReference type="EMBL" id="JAZBJZ010000057">
    <property type="protein sequence ID" value="MEE3717922.1"/>
    <property type="molecule type" value="Genomic_DNA"/>
</dbReference>
<dbReference type="RefSeq" id="WP_330484352.1">
    <property type="nucleotide sequence ID" value="NZ_JAZBJZ010000057.1"/>
</dbReference>
<accession>A0AAW9PTD7</accession>
<comment type="caution">
    <text evidence="1">The sequence shown here is derived from an EMBL/GenBank/DDBJ whole genome shotgun (WGS) entry which is preliminary data.</text>
</comment>
<dbReference type="AlphaFoldDB" id="A0AAW9PTD7"/>
<dbReference type="Proteomes" id="UP001333818">
    <property type="component" value="Unassembled WGS sequence"/>
</dbReference>
<keyword evidence="2" id="KW-1185">Reference proteome</keyword>
<proteinExistence type="predicted"/>